<dbReference type="AlphaFoldDB" id="A0A7M5V0H7"/>
<keyword evidence="2" id="KW-1185">Reference proteome</keyword>
<accession>A0A7M5V0H7</accession>
<dbReference type="InterPro" id="IPR024047">
    <property type="entry name" value="MM3350-like_sf"/>
</dbReference>
<protein>
    <submittedName>
        <fullName evidence="1">Uncharacterized protein</fullName>
    </submittedName>
</protein>
<name>A0A7M5V0H7_9CNID</name>
<evidence type="ECO:0000313" key="2">
    <source>
        <dbReference type="Proteomes" id="UP000594262"/>
    </source>
</evidence>
<dbReference type="SUPFAM" id="SSF159941">
    <property type="entry name" value="MM3350-like"/>
    <property type="match status" value="1"/>
</dbReference>
<evidence type="ECO:0000313" key="1">
    <source>
        <dbReference type="EnsemblMetazoa" id="CLYHEMP001341.1"/>
    </source>
</evidence>
<reference evidence="1" key="1">
    <citation type="submission" date="2021-01" db="UniProtKB">
        <authorList>
            <consortium name="EnsemblMetazoa"/>
        </authorList>
    </citation>
    <scope>IDENTIFICATION</scope>
</reference>
<dbReference type="Proteomes" id="UP000594262">
    <property type="component" value="Unplaced"/>
</dbReference>
<dbReference type="EnsemblMetazoa" id="CLYHEMT001341.1">
    <property type="protein sequence ID" value="CLYHEMP001341.1"/>
    <property type="gene ID" value="CLYHEMG001341"/>
</dbReference>
<organism evidence="1 2">
    <name type="scientific">Clytia hemisphaerica</name>
    <dbReference type="NCBI Taxonomy" id="252671"/>
    <lineage>
        <taxon>Eukaryota</taxon>
        <taxon>Metazoa</taxon>
        <taxon>Cnidaria</taxon>
        <taxon>Hydrozoa</taxon>
        <taxon>Hydroidolina</taxon>
        <taxon>Leptothecata</taxon>
        <taxon>Obeliida</taxon>
        <taxon>Clytiidae</taxon>
        <taxon>Clytia</taxon>
    </lineage>
</organism>
<sequence>MEHYLVTQSIKEENIKFRKKVLDIRDISSRGWYGKLILNYRKWYKEITGREDYLTDESGDESDDSEEEEEEEDYPLWLKHFISPHILTTDDDNNSDDGLDGNRESVKVFFKGEQGKFFASKMARLSRERNNTTDPVVESFMSNLENVKAPGHNHVYTLKIQLLNIREDINRVIKVPARLSLCTLQEKVFCLLMGWLPVCVSFGYK</sequence>
<proteinExistence type="predicted"/>